<feature type="domain" description="Zn-dependent metallo-hydrolase RNA specificity" evidence="1">
    <location>
        <begin position="14"/>
        <end position="78"/>
    </location>
</feature>
<evidence type="ECO:0000259" key="1">
    <source>
        <dbReference type="Pfam" id="PF07521"/>
    </source>
</evidence>
<name>A0ABS1LAB0_9ACTN</name>
<keyword evidence="3" id="KW-1185">Reference proteome</keyword>
<proteinExistence type="predicted"/>
<dbReference type="InterPro" id="IPR036866">
    <property type="entry name" value="RibonucZ/Hydroxyglut_hydro"/>
</dbReference>
<reference evidence="2 3" key="1">
    <citation type="submission" date="2021-01" db="EMBL/GenBank/DDBJ databases">
        <title>Genome seq and assembly of Nocardiodes sp. G10.</title>
        <authorList>
            <person name="Chhetri G."/>
        </authorList>
    </citation>
    <scope>NUCLEOTIDE SEQUENCE [LARGE SCALE GENOMIC DNA]</scope>
    <source>
        <strain evidence="2 3">G10</strain>
    </source>
</reference>
<sequence length="87" mass="9310">MAEGARQVKIHGRYVPVRAEVVTVPDFSVHSDGTETIEWLGHAPRAPQTVYVVHGEPASAQALAGRIASELGWTAVVPTPGERVLLD</sequence>
<dbReference type="Pfam" id="PF07521">
    <property type="entry name" value="RMMBL"/>
    <property type="match status" value="1"/>
</dbReference>
<dbReference type="InterPro" id="IPR011108">
    <property type="entry name" value="RMMBL"/>
</dbReference>
<dbReference type="SUPFAM" id="SSF56281">
    <property type="entry name" value="Metallo-hydrolase/oxidoreductase"/>
    <property type="match status" value="1"/>
</dbReference>
<dbReference type="Gene3D" id="3.40.50.10890">
    <property type="match status" value="1"/>
</dbReference>
<organism evidence="2 3">
    <name type="scientific">Nocardioides baculatus</name>
    <dbReference type="NCBI Taxonomy" id="2801337"/>
    <lineage>
        <taxon>Bacteria</taxon>
        <taxon>Bacillati</taxon>
        <taxon>Actinomycetota</taxon>
        <taxon>Actinomycetes</taxon>
        <taxon>Propionibacteriales</taxon>
        <taxon>Nocardioidaceae</taxon>
        <taxon>Nocardioides</taxon>
    </lineage>
</organism>
<dbReference type="Gene3D" id="3.60.15.10">
    <property type="entry name" value="Ribonuclease Z/Hydroxyacylglutathione hydrolase-like"/>
    <property type="match status" value="1"/>
</dbReference>
<gene>
    <name evidence="2" type="ORF">JI751_12145</name>
</gene>
<protein>
    <recommendedName>
        <fullName evidence="1">Zn-dependent metallo-hydrolase RNA specificity domain-containing protein</fullName>
    </recommendedName>
</protein>
<dbReference type="Proteomes" id="UP000636918">
    <property type="component" value="Unassembled WGS sequence"/>
</dbReference>
<comment type="caution">
    <text evidence="2">The sequence shown here is derived from an EMBL/GenBank/DDBJ whole genome shotgun (WGS) entry which is preliminary data.</text>
</comment>
<evidence type="ECO:0000313" key="3">
    <source>
        <dbReference type="Proteomes" id="UP000636918"/>
    </source>
</evidence>
<dbReference type="EMBL" id="JAERSG010000003">
    <property type="protein sequence ID" value="MBL0748363.1"/>
    <property type="molecule type" value="Genomic_DNA"/>
</dbReference>
<accession>A0ABS1LAB0</accession>
<evidence type="ECO:0000313" key="2">
    <source>
        <dbReference type="EMBL" id="MBL0748363.1"/>
    </source>
</evidence>